<dbReference type="InterPro" id="IPR038717">
    <property type="entry name" value="Tc1-like_DDE_dom"/>
</dbReference>
<dbReference type="AlphaFoldDB" id="A0A7T8GNK8"/>
<evidence type="ECO:0000313" key="2">
    <source>
        <dbReference type="EMBL" id="QQP34742.1"/>
    </source>
</evidence>
<dbReference type="OrthoDB" id="6436543at2759"/>
<dbReference type="EMBL" id="CP045906">
    <property type="protein sequence ID" value="QQP34742.1"/>
    <property type="molecule type" value="Genomic_DNA"/>
</dbReference>
<dbReference type="GO" id="GO:0003676">
    <property type="term" value="F:nucleic acid binding"/>
    <property type="evidence" value="ECO:0007669"/>
    <property type="project" value="InterPro"/>
</dbReference>
<gene>
    <name evidence="2" type="ORF">FKW44_022731</name>
</gene>
<reference evidence="3" key="1">
    <citation type="submission" date="2021-01" db="EMBL/GenBank/DDBJ databases">
        <title>Caligus Genome Assembly.</title>
        <authorList>
            <person name="Gallardo-Escarate C."/>
        </authorList>
    </citation>
    <scope>NUCLEOTIDE SEQUENCE [LARGE SCALE GENOMIC DNA]</scope>
</reference>
<dbReference type="Pfam" id="PF13358">
    <property type="entry name" value="DDE_3"/>
    <property type="match status" value="1"/>
</dbReference>
<organism evidence="2 3">
    <name type="scientific">Caligus rogercresseyi</name>
    <name type="common">Sea louse</name>
    <dbReference type="NCBI Taxonomy" id="217165"/>
    <lineage>
        <taxon>Eukaryota</taxon>
        <taxon>Metazoa</taxon>
        <taxon>Ecdysozoa</taxon>
        <taxon>Arthropoda</taxon>
        <taxon>Crustacea</taxon>
        <taxon>Multicrustacea</taxon>
        <taxon>Hexanauplia</taxon>
        <taxon>Copepoda</taxon>
        <taxon>Siphonostomatoida</taxon>
        <taxon>Caligidae</taxon>
        <taxon>Caligus</taxon>
    </lineage>
</organism>
<keyword evidence="3" id="KW-1185">Reference proteome</keyword>
<sequence length="316" mass="36230">MEEEKRHAMSPKEVIEFFNYPKSTVYDQWKAWNSFKKNDAHRKKRSRSLGATRTDEFVAEVKRKVNEDGNKSYAKLAAEMGCSKQTIANTINKDLGYVQEEAQDDLDGGDQGHETAGLLRFFSDENFFSQDQNSNRQNDRWICQNVDEVPVVKHTKFPSSVMVLGVISSEGDVMPPHFFEKGLKVNTAIYIDVMKNVVKPWMDLVANGRPYVFQQDSAPAHKSRETQAWLLENLPYHWSPDLWPPSSPDCNPLDYFFWGMVENKTNKHAHNTLDSLRAAIVEEFANMKKDVVAKACGRFRHRLEMVVAADGGYIEK</sequence>
<feature type="domain" description="Tc1-like transposase DDE" evidence="1">
    <location>
        <begin position="122"/>
        <end position="277"/>
    </location>
</feature>
<evidence type="ECO:0000313" key="3">
    <source>
        <dbReference type="Proteomes" id="UP000595437"/>
    </source>
</evidence>
<dbReference type="PANTHER" id="PTHR47326:SF1">
    <property type="entry name" value="HTH PSQ-TYPE DOMAIN-CONTAINING PROTEIN"/>
    <property type="match status" value="1"/>
</dbReference>
<dbReference type="InterPro" id="IPR036397">
    <property type="entry name" value="RNaseH_sf"/>
</dbReference>
<dbReference type="Proteomes" id="UP000595437">
    <property type="component" value="Chromosome 17"/>
</dbReference>
<protein>
    <submittedName>
        <fullName evidence="2">Transposable element tcb2 transposase</fullName>
    </submittedName>
</protein>
<accession>A0A7T8GNK8</accession>
<evidence type="ECO:0000259" key="1">
    <source>
        <dbReference type="Pfam" id="PF13358"/>
    </source>
</evidence>
<dbReference type="Gene3D" id="3.30.420.10">
    <property type="entry name" value="Ribonuclease H-like superfamily/Ribonuclease H"/>
    <property type="match status" value="1"/>
</dbReference>
<proteinExistence type="predicted"/>
<dbReference type="PANTHER" id="PTHR47326">
    <property type="entry name" value="TRANSPOSABLE ELEMENT TC3 TRANSPOSASE-LIKE PROTEIN"/>
    <property type="match status" value="1"/>
</dbReference>
<name>A0A7T8GNK8_CALRO</name>